<organism evidence="1">
    <name type="scientific">uncultured Pleomorphomonas sp</name>
    <dbReference type="NCBI Taxonomy" id="442121"/>
    <lineage>
        <taxon>Bacteria</taxon>
        <taxon>Pseudomonadati</taxon>
        <taxon>Pseudomonadota</taxon>
        <taxon>Alphaproteobacteria</taxon>
        <taxon>Hyphomicrobiales</taxon>
        <taxon>Pleomorphomonadaceae</taxon>
        <taxon>Pleomorphomonas</taxon>
        <taxon>environmental samples</taxon>
    </lineage>
</organism>
<accession>A0A212LG39</accession>
<sequence>MLCLAAGRCAGISDYRQSGDGGAKEGKAIAFHRCHLVSAGTSLFRGQIVNPIAERGSRHDFPTFVIRRQVKYCKTAQMIAAFALTTPYLT</sequence>
<dbReference type="AlphaFoldDB" id="A0A212LG39"/>
<evidence type="ECO:0000313" key="1">
    <source>
        <dbReference type="EMBL" id="SCM76440.1"/>
    </source>
</evidence>
<name>A0A212LG39_9HYPH</name>
<protein>
    <submittedName>
        <fullName evidence="1">Uncharacterized protein</fullName>
    </submittedName>
</protein>
<reference evidence="1" key="1">
    <citation type="submission" date="2016-08" db="EMBL/GenBank/DDBJ databases">
        <authorList>
            <person name="Seilhamer J.J."/>
        </authorList>
    </citation>
    <scope>NUCLEOTIDE SEQUENCE</scope>
    <source>
        <strain evidence="1">86</strain>
    </source>
</reference>
<dbReference type="EMBL" id="FMJD01000008">
    <property type="protein sequence ID" value="SCM76440.1"/>
    <property type="molecule type" value="Genomic_DNA"/>
</dbReference>
<proteinExistence type="predicted"/>
<gene>
    <name evidence="1" type="ORF">KL86PLE_40245</name>
</gene>